<dbReference type="Pfam" id="PF25183">
    <property type="entry name" value="OMP_b-brl_4"/>
    <property type="match status" value="1"/>
</dbReference>
<feature type="domain" description="TonB-dependent transporter Oar-like beta-barrel" evidence="5">
    <location>
        <begin position="242"/>
        <end position="1094"/>
    </location>
</feature>
<dbReference type="SUPFAM" id="SSF56935">
    <property type="entry name" value="Porins"/>
    <property type="match status" value="1"/>
</dbReference>
<proteinExistence type="predicted"/>
<dbReference type="AlphaFoldDB" id="A0A1G7NS03"/>
<dbReference type="GO" id="GO:0009279">
    <property type="term" value="C:cell outer membrane"/>
    <property type="evidence" value="ECO:0007669"/>
    <property type="project" value="UniProtKB-SubCell"/>
</dbReference>
<dbReference type="Gene3D" id="2.40.170.20">
    <property type="entry name" value="TonB-dependent receptor, beta-barrel domain"/>
    <property type="match status" value="1"/>
</dbReference>
<keyword evidence="3" id="KW-0998">Cell outer membrane</keyword>
<organism evidence="6 7">
    <name type="scientific">Terriglobus roseus</name>
    <dbReference type="NCBI Taxonomy" id="392734"/>
    <lineage>
        <taxon>Bacteria</taxon>
        <taxon>Pseudomonadati</taxon>
        <taxon>Acidobacteriota</taxon>
        <taxon>Terriglobia</taxon>
        <taxon>Terriglobales</taxon>
        <taxon>Acidobacteriaceae</taxon>
        <taxon>Terriglobus</taxon>
    </lineage>
</organism>
<evidence type="ECO:0000256" key="1">
    <source>
        <dbReference type="ARBA" id="ARBA00004442"/>
    </source>
</evidence>
<keyword evidence="2" id="KW-0472">Membrane</keyword>
<accession>A0A1G7NS03</accession>
<evidence type="ECO:0000313" key="6">
    <source>
        <dbReference type="EMBL" id="SDF76772.1"/>
    </source>
</evidence>
<dbReference type="GO" id="GO:0004180">
    <property type="term" value="F:carboxypeptidase activity"/>
    <property type="evidence" value="ECO:0007669"/>
    <property type="project" value="UniProtKB-KW"/>
</dbReference>
<keyword evidence="6" id="KW-0645">Protease</keyword>
<dbReference type="EMBL" id="LT629690">
    <property type="protein sequence ID" value="SDF76772.1"/>
    <property type="molecule type" value="Genomic_DNA"/>
</dbReference>
<evidence type="ECO:0000256" key="2">
    <source>
        <dbReference type="ARBA" id="ARBA00023136"/>
    </source>
</evidence>
<evidence type="ECO:0000256" key="3">
    <source>
        <dbReference type="ARBA" id="ARBA00023237"/>
    </source>
</evidence>
<keyword evidence="7" id="KW-1185">Reference proteome</keyword>
<feature type="signal peptide" evidence="4">
    <location>
        <begin position="1"/>
        <end position="19"/>
    </location>
</feature>
<reference evidence="6 7" key="1">
    <citation type="submission" date="2016-10" db="EMBL/GenBank/DDBJ databases">
        <authorList>
            <person name="de Groot N.N."/>
        </authorList>
    </citation>
    <scope>NUCLEOTIDE SEQUENCE [LARGE SCALE GENOMIC DNA]</scope>
    <source>
        <strain evidence="6 7">GAS232</strain>
    </source>
</reference>
<sequence>MKKLFVVPSLLLVSAAAYAQQTGNILGTVRDKSGAVVPNATVTLTNTSTQFSRTLHSNASGDYVGSSLPIGAYTVTVEAQGFQKLDRSGITLTTASSLTLDLDLTVGSAAETVEVTAQASLLQSQSGTVSSLVDSKQVVNLPLATRNFTDLVLLTPGAHQGTASNLGEGGSAYSIRGGANFSVNGTTAATNSYLIDGIYNRNQWLNTLVIVPIVDSIQEYRVLTSSYTAEFGESAGAVTLVSTKSGANQFHGAAWEFLRNDLLNANTYFAKQAGLARPKYNRNVFGGNLGGPIFRDHTFFFADYQGIRQHTPVTQTTTIPTQAMVNMVKTGNFSGAPATIYNPYTTTTVGGVTTRTPYVGNNLSADLDPSAVKLASLIPLPTNGNATNNYTITPSLLLRDNQFDVRIDQNLFSSDRLFFKYAYDRASQTVPGTMYPNPAANIQVGQYISTGSNGYQTDAFAQAGTLGYSHVFSANTLLDLHAAVVRWNANVAPVNLNVPAATNLGIPGINYNAQSGGLPAFTISGFATLGDSSTYPEISHITTFQYDGNLTHTVGNHTIKAGLLFLRHRFNGFSAFPVRGTFDFNGQYTRANNAATVSATQLQYYALADLALGATDSASRNILTGSFGMRTFQLAPYAQDTWRATDRLTLDYGVRWEISAPPYEVHDHWANLDVKTGLLKVAGLNGNGRRLRNFDLKTISPRLGLAYTLDESRKTVLRAGFGISYVDTLVGGAQLYKNLPYYFAQAITTSVNSAPTALLRNGLPTPVAPDPNNIAAISTGSPTVWDPNTRQTSVTQFSLGVQRELRKDVILDVSYVGTISHHLLVNSLNLNQSRPGAGDQGPRRPYYTINPNLVNVAYRGGVADGNYNSLQVHAEKRTSGGLNFGVSYTYSKYLSDFGNPNGGGNNDIQDNSCLRCNYGRSADDLRHNLVVNEVYELPFGPKRRYLNHGLISHIVGPWSVSSVWTLHSGSPFTVFYSSNVSNSSGGGTQRPNRIGNGTLSSGRTINRWFDTTAFAAPAQYTFGNSGTGILTGPGYFNVDMTIERHVLFGDRYDLDLRGEAFNTLNRPNFNNPAATIGSPTAGIISSTQAARILQLAVKLSF</sequence>
<dbReference type="Proteomes" id="UP000182427">
    <property type="component" value="Chromosome I"/>
</dbReference>
<name>A0A1G7NS03_9BACT</name>
<gene>
    <name evidence="6" type="ORF">SAMN05444167_3247</name>
</gene>
<dbReference type="SUPFAM" id="SSF49464">
    <property type="entry name" value="Carboxypeptidase regulatory domain-like"/>
    <property type="match status" value="1"/>
</dbReference>
<keyword evidence="6" id="KW-0121">Carboxypeptidase</keyword>
<keyword evidence="6" id="KW-0378">Hydrolase</keyword>
<feature type="chain" id="PRO_5009242126" evidence="4">
    <location>
        <begin position="20"/>
        <end position="1101"/>
    </location>
</feature>
<dbReference type="RefSeq" id="WP_172838307.1">
    <property type="nucleotide sequence ID" value="NZ_LT629690.1"/>
</dbReference>
<dbReference type="Gene3D" id="2.60.40.1120">
    <property type="entry name" value="Carboxypeptidase-like, regulatory domain"/>
    <property type="match status" value="1"/>
</dbReference>
<evidence type="ECO:0000313" key="7">
    <source>
        <dbReference type="Proteomes" id="UP000182427"/>
    </source>
</evidence>
<keyword evidence="4" id="KW-0732">Signal</keyword>
<evidence type="ECO:0000256" key="4">
    <source>
        <dbReference type="SAM" id="SignalP"/>
    </source>
</evidence>
<comment type="subcellular location">
    <subcellularLocation>
        <location evidence="1">Cell outer membrane</location>
    </subcellularLocation>
</comment>
<dbReference type="Pfam" id="PF13620">
    <property type="entry name" value="CarboxypepD_reg"/>
    <property type="match status" value="1"/>
</dbReference>
<dbReference type="InterPro" id="IPR008969">
    <property type="entry name" value="CarboxyPept-like_regulatory"/>
</dbReference>
<dbReference type="InterPro" id="IPR036942">
    <property type="entry name" value="Beta-barrel_TonB_sf"/>
</dbReference>
<protein>
    <submittedName>
        <fullName evidence="6">Carboxypeptidase regulatory-like domain-containing protein</fullName>
    </submittedName>
</protein>
<evidence type="ECO:0000259" key="5">
    <source>
        <dbReference type="Pfam" id="PF25183"/>
    </source>
</evidence>
<dbReference type="InterPro" id="IPR057601">
    <property type="entry name" value="Oar-like_b-barrel"/>
</dbReference>